<dbReference type="VEuPathDB" id="FungiDB:BD410DRAFT_791308"/>
<accession>A0A4Y7PYN3</accession>
<proteinExistence type="predicted"/>
<keyword evidence="4" id="KW-1185">Reference proteome</keyword>
<protein>
    <submittedName>
        <fullName evidence="3">Uncharacterized protein</fullName>
    </submittedName>
</protein>
<keyword evidence="2" id="KW-0732">Signal</keyword>
<gene>
    <name evidence="3" type="ORF">BD410DRAFT_791308</name>
</gene>
<evidence type="ECO:0000256" key="1">
    <source>
        <dbReference type="SAM" id="MobiDB-lite"/>
    </source>
</evidence>
<dbReference type="AlphaFoldDB" id="A0A4Y7PYN3"/>
<feature type="chain" id="PRO_5021310184" evidence="2">
    <location>
        <begin position="22"/>
        <end position="129"/>
    </location>
</feature>
<evidence type="ECO:0000313" key="3">
    <source>
        <dbReference type="EMBL" id="TDL20201.1"/>
    </source>
</evidence>
<dbReference type="EMBL" id="ML170190">
    <property type="protein sequence ID" value="TDL20201.1"/>
    <property type="molecule type" value="Genomic_DNA"/>
</dbReference>
<feature type="region of interest" description="Disordered" evidence="1">
    <location>
        <begin position="99"/>
        <end position="129"/>
    </location>
</feature>
<sequence>MIKSARVLMLVSLFSTLGVFSAPLAFNSNTDALRRDVTESSIGIFPSILGGFRPKIPVGPGIAISPLLGPGLGQGVPPTVDATPSTSIVPEPTGLPLFGPGLGFGVPPDDAAPTENPDANAAGPDTDDV</sequence>
<reference evidence="3 4" key="1">
    <citation type="submission" date="2018-06" db="EMBL/GenBank/DDBJ databases">
        <title>A transcriptomic atlas of mushroom development highlights an independent origin of complex multicellularity.</title>
        <authorList>
            <consortium name="DOE Joint Genome Institute"/>
            <person name="Krizsan K."/>
            <person name="Almasi E."/>
            <person name="Merenyi Z."/>
            <person name="Sahu N."/>
            <person name="Viragh M."/>
            <person name="Koszo T."/>
            <person name="Mondo S."/>
            <person name="Kiss B."/>
            <person name="Balint B."/>
            <person name="Kues U."/>
            <person name="Barry K."/>
            <person name="Hegedus J.C."/>
            <person name="Henrissat B."/>
            <person name="Johnson J."/>
            <person name="Lipzen A."/>
            <person name="Ohm R."/>
            <person name="Nagy I."/>
            <person name="Pangilinan J."/>
            <person name="Yan J."/>
            <person name="Xiong Y."/>
            <person name="Grigoriev I.V."/>
            <person name="Hibbett D.S."/>
            <person name="Nagy L.G."/>
        </authorList>
    </citation>
    <scope>NUCLEOTIDE SEQUENCE [LARGE SCALE GENOMIC DNA]</scope>
    <source>
        <strain evidence="3 4">SZMC22713</strain>
    </source>
</reference>
<organism evidence="3 4">
    <name type="scientific">Rickenella mellea</name>
    <dbReference type="NCBI Taxonomy" id="50990"/>
    <lineage>
        <taxon>Eukaryota</taxon>
        <taxon>Fungi</taxon>
        <taxon>Dikarya</taxon>
        <taxon>Basidiomycota</taxon>
        <taxon>Agaricomycotina</taxon>
        <taxon>Agaricomycetes</taxon>
        <taxon>Hymenochaetales</taxon>
        <taxon>Rickenellaceae</taxon>
        <taxon>Rickenella</taxon>
    </lineage>
</organism>
<evidence type="ECO:0000256" key="2">
    <source>
        <dbReference type="SAM" id="SignalP"/>
    </source>
</evidence>
<dbReference type="Proteomes" id="UP000294933">
    <property type="component" value="Unassembled WGS sequence"/>
</dbReference>
<name>A0A4Y7PYN3_9AGAM</name>
<feature type="signal peptide" evidence="2">
    <location>
        <begin position="1"/>
        <end position="21"/>
    </location>
</feature>
<evidence type="ECO:0000313" key="4">
    <source>
        <dbReference type="Proteomes" id="UP000294933"/>
    </source>
</evidence>